<dbReference type="RefSeq" id="WP_078181851.1">
    <property type="nucleotide sequence ID" value="NZ_MUAL01000089.1"/>
</dbReference>
<evidence type="ECO:0000313" key="1">
    <source>
        <dbReference type="EMBL" id="OOR20192.1"/>
    </source>
</evidence>
<dbReference type="EMBL" id="NUHO01000028">
    <property type="protein sequence ID" value="PGM95816.1"/>
    <property type="molecule type" value="Genomic_DNA"/>
</dbReference>
<sequence>MGLIKITPERLEQSAKLVQDVKQTLDNMHKDLYNQTEYIASQWTGATSQNFYQMFNEAKPKIFNVNNLLDKISEELKHSAKKFREVDELDYLRAQTKILENNKDKVDILTGNASLKEGDRLGASAEGSVVDGKKPIINDGEWRMKALSGKIDLNLPYSFDAVKEDLMAGNIIGAKIEGTALENSFQTKVPILFPWGISEREVTITQKVGEGNFAVGVEEYSAKLATEVTTNKYEAEVNILHIPDFIPFIGDHDVIAKGEVGLGTAGFKVQLGAETGAYFGEAFGLGGFIKVEKTKEES</sequence>
<comment type="caution">
    <text evidence="1">The sequence shown here is derived from an EMBL/GenBank/DDBJ whole genome shotgun (WGS) entry which is preliminary data.</text>
</comment>
<proteinExistence type="predicted"/>
<dbReference type="NCBIfam" id="TIGR03930">
    <property type="entry name" value="WXG100_ESAT6"/>
    <property type="match status" value="1"/>
</dbReference>
<dbReference type="Pfam" id="PF06013">
    <property type="entry name" value="WXG100"/>
    <property type="match status" value="1"/>
</dbReference>
<dbReference type="InterPro" id="IPR036689">
    <property type="entry name" value="ESAT-6-like_sf"/>
</dbReference>
<dbReference type="Gene3D" id="1.10.287.850">
    <property type="entry name" value="HP0062-like domain"/>
    <property type="match status" value="1"/>
</dbReference>
<evidence type="ECO:0000313" key="3">
    <source>
        <dbReference type="Proteomes" id="UP000191124"/>
    </source>
</evidence>
<reference evidence="1 3" key="1">
    <citation type="submission" date="2017-01" db="EMBL/GenBank/DDBJ databases">
        <title>Bacillus cereus isolates.</title>
        <authorList>
            <person name="Beno S.M."/>
        </authorList>
    </citation>
    <scope>NUCLEOTIDE SEQUENCE [LARGE SCALE GENOMIC DNA]</scope>
    <source>
        <strain evidence="1 3">FSL M7-1219</strain>
    </source>
</reference>
<evidence type="ECO:0000313" key="2">
    <source>
        <dbReference type="EMBL" id="PGM95816.1"/>
    </source>
</evidence>
<dbReference type="InterPro" id="IPR010310">
    <property type="entry name" value="T7SS_ESAT-6-like"/>
</dbReference>
<evidence type="ECO:0000313" key="4">
    <source>
        <dbReference type="Proteomes" id="UP000222054"/>
    </source>
</evidence>
<dbReference type="Proteomes" id="UP000191124">
    <property type="component" value="Unassembled WGS sequence"/>
</dbReference>
<reference evidence="2 4" key="2">
    <citation type="submission" date="2017-09" db="EMBL/GenBank/DDBJ databases">
        <title>Large-scale bioinformatics analysis of Bacillus genomes uncovers conserved roles of natural products in bacterial physiology.</title>
        <authorList>
            <consortium name="Agbiome Team Llc"/>
            <person name="Bleich R.M."/>
            <person name="Grubbs K.J."/>
            <person name="Santa Maria K.C."/>
            <person name="Allen S.E."/>
            <person name="Farag S."/>
            <person name="Shank E.A."/>
            <person name="Bowers A."/>
        </authorList>
    </citation>
    <scope>NUCLEOTIDE SEQUENCE [LARGE SCALE GENOMIC DNA]</scope>
    <source>
        <strain evidence="2 4">AFS053130</strain>
    </source>
</reference>
<organism evidence="1 3">
    <name type="scientific">Bacillus cereus</name>
    <dbReference type="NCBI Taxonomy" id="1396"/>
    <lineage>
        <taxon>Bacteria</taxon>
        <taxon>Bacillati</taxon>
        <taxon>Bacillota</taxon>
        <taxon>Bacilli</taxon>
        <taxon>Bacillales</taxon>
        <taxon>Bacillaceae</taxon>
        <taxon>Bacillus</taxon>
        <taxon>Bacillus cereus group</taxon>
    </lineage>
</organism>
<dbReference type="Proteomes" id="UP000222054">
    <property type="component" value="Unassembled WGS sequence"/>
</dbReference>
<dbReference type="EMBL" id="MUAL01000089">
    <property type="protein sequence ID" value="OOR20192.1"/>
    <property type="molecule type" value="Genomic_DNA"/>
</dbReference>
<protein>
    <submittedName>
        <fullName evidence="1">Type VII secretion protein</fullName>
    </submittedName>
    <submittedName>
        <fullName evidence="2">WXG100 family type VII secretion target</fullName>
    </submittedName>
</protein>
<accession>A0A1S9UDA2</accession>
<gene>
    <name evidence="1" type="ORF">BW892_24585</name>
    <name evidence="2" type="ORF">CN958_06265</name>
</gene>
<dbReference type="SUPFAM" id="SSF140453">
    <property type="entry name" value="EsxAB dimer-like"/>
    <property type="match status" value="1"/>
</dbReference>
<name>A0A1S9UDA2_BACCE</name>
<dbReference type="AlphaFoldDB" id="A0A1S9UDA2"/>